<dbReference type="InterPro" id="IPR010515">
    <property type="entry name" value="Collagenase_NC10/endostatin"/>
</dbReference>
<evidence type="ECO:0000256" key="4">
    <source>
        <dbReference type="SAM" id="MobiDB-lite"/>
    </source>
</evidence>
<feature type="compositionally biased region" description="Basic and acidic residues" evidence="4">
    <location>
        <begin position="338"/>
        <end position="349"/>
    </location>
</feature>
<dbReference type="AlphaFoldDB" id="A0AAR5P3V2"/>
<keyword evidence="5" id="KW-0732">Signal</keyword>
<feature type="compositionally biased region" description="Basic and acidic residues" evidence="4">
    <location>
        <begin position="601"/>
        <end position="612"/>
    </location>
</feature>
<evidence type="ECO:0000256" key="3">
    <source>
        <dbReference type="ARBA" id="ARBA00023119"/>
    </source>
</evidence>
<organism evidence="7 8">
    <name type="scientific">Dendroctonus ponderosae</name>
    <name type="common">Mountain pine beetle</name>
    <dbReference type="NCBI Taxonomy" id="77166"/>
    <lineage>
        <taxon>Eukaryota</taxon>
        <taxon>Metazoa</taxon>
        <taxon>Ecdysozoa</taxon>
        <taxon>Arthropoda</taxon>
        <taxon>Hexapoda</taxon>
        <taxon>Insecta</taxon>
        <taxon>Pterygota</taxon>
        <taxon>Neoptera</taxon>
        <taxon>Endopterygota</taxon>
        <taxon>Coleoptera</taxon>
        <taxon>Polyphaga</taxon>
        <taxon>Cucujiformia</taxon>
        <taxon>Curculionidae</taxon>
        <taxon>Scolytinae</taxon>
        <taxon>Dendroctonus</taxon>
    </lineage>
</organism>
<feature type="compositionally biased region" description="Basic and acidic residues" evidence="4">
    <location>
        <begin position="643"/>
        <end position="662"/>
    </location>
</feature>
<dbReference type="GO" id="GO:0005581">
    <property type="term" value="C:collagen trimer"/>
    <property type="evidence" value="ECO:0007669"/>
    <property type="project" value="UniProtKB-KW"/>
</dbReference>
<dbReference type="InterPro" id="IPR048287">
    <property type="entry name" value="TSPN-like_N"/>
</dbReference>
<evidence type="ECO:0000256" key="2">
    <source>
        <dbReference type="ARBA" id="ARBA00022737"/>
    </source>
</evidence>
<sequence length="1207" mass="127204">MCFFIWILLDVRIWIATNQGPLIYCKFANKHAFNRLSIASLVLSWIFLTPATGDEDSFQLPPSFIQGESPEVFEYNLLDAVTIPLQDPKTQYVDESEDGFPAFGFRMGADVKMAYRQILPDTLSEEFAILINAKPGSRNGGFVFAVVNAMESIVELGVRIAPDNGSSTILSLFYTDVTTDVTSRALANFTVPKFVQKWTKFAFRVTLDDVTLFFNCTETETVSTQRMPLKLNFGSASTLYLAQAGPLIGDAFEGALAHVKIYRDPRMAAEQCKTDFQDITVLHDADLDNSLENNEVEEDEFSNDINSYVERTDYPPFRREDPDGLGTFPPPPPPPDAGRYRNEKGERGPRGPPGESIRGPPGPPGPAGLPGLTGPENTCTCNATSILSSIGISLPYSPPVPALSGKEGTPGIPGVPGRPGEKGLMGPRGEKGERGDRGAPGPPGPPGPRGEQGKDGVAGPPGPPGPSGPPGPTEIDDVNVNDLNKGSSGVPIIRPGIPGSKGEPGQPGDSGPKGDKGQIGSKGNSGSKGERGDRGLPGETGSPGVKGDSGIDGFPGTPGTSGVKGEQGPPGPPGKPGVLTNNGSTTILDCPPGPAGVDGRPGLKGEQGERGPRGLVGPQGLSGEKGESGTDGALGPVGPPGSKGEKGERGPAGEIFLHKGDQGSEQILILKGEKGDMGKRGRRGRQGPPGPPGPSGKGGEIGLPGWMNGKGRPGSSGLPGPVGPKGEKGEPSSGGAGTKGEKGDKGADGTPGQPGRDGRDSESRFIPVPGPPGPAGPPGLPGLSITGPKGEPGASVFSEPLFNIRPGPQSDMEELRAVQELADLKDLKMDAAGRSTASPPIAHAVTQKKETPQVSGAMAFKSRNLMLETTKGSPIGTMVYIIEEESLLVRVNAGWQYVALGALLQTGSTPLPTTTAPPQVHPPFESSNLVNNNMLPKYPGMSTILERLQTSNKSKSPFAEIHLASENAHLPHRGHATPLPEFNSRVKPHASQSPEEAKTTQFAALRIAALNSPLSGSVGGIRGGDYECYREAQRAGIKGTFRAFLSTRSQDVSSIVRPIDRVLPVCNLRGEVLFDSWQDIFDGRGAPFSHQPRIFSFNGKNVMTDPSWPIKAAWHGALLDGTRALDVSCEAWHSSSYGKFGLAGSLKGQMLLDQNPISCDKKLILLCIESTSELFVQRRRRRRTIDYGTEGELMSEEQYHQLLNSIH</sequence>
<name>A0AAR5P3V2_DENPD</name>
<evidence type="ECO:0000256" key="5">
    <source>
        <dbReference type="SAM" id="SignalP"/>
    </source>
</evidence>
<feature type="compositionally biased region" description="Basic and acidic residues" evidence="4">
    <location>
        <begin position="313"/>
        <end position="322"/>
    </location>
</feature>
<dbReference type="Pfam" id="PF06482">
    <property type="entry name" value="Endostatin"/>
    <property type="match status" value="1"/>
</dbReference>
<dbReference type="InterPro" id="IPR016187">
    <property type="entry name" value="CTDL_fold"/>
</dbReference>
<dbReference type="InterPro" id="IPR013320">
    <property type="entry name" value="ConA-like_dom_sf"/>
</dbReference>
<keyword evidence="1" id="KW-0964">Secreted</keyword>
<feature type="compositionally biased region" description="Pro residues" evidence="4">
    <location>
        <begin position="460"/>
        <end position="472"/>
    </location>
</feature>
<evidence type="ECO:0000313" key="8">
    <source>
        <dbReference type="Proteomes" id="UP000019118"/>
    </source>
</evidence>
<feature type="compositionally biased region" description="Pro residues" evidence="4">
    <location>
        <begin position="768"/>
        <end position="780"/>
    </location>
</feature>
<feature type="compositionally biased region" description="Basic and acidic residues" evidence="4">
    <location>
        <begin position="428"/>
        <end position="437"/>
    </location>
</feature>
<protein>
    <recommendedName>
        <fullName evidence="6">Thrombospondin-like N-terminal domain-containing protein</fullName>
    </recommendedName>
</protein>
<evidence type="ECO:0000313" key="7">
    <source>
        <dbReference type="EnsemblMetazoa" id="XP_019755780.1"/>
    </source>
</evidence>
<dbReference type="Proteomes" id="UP000019118">
    <property type="component" value="Unassembled WGS sequence"/>
</dbReference>
<dbReference type="InterPro" id="IPR016186">
    <property type="entry name" value="C-type_lectin-like/link_sf"/>
</dbReference>
<dbReference type="GO" id="GO:0005615">
    <property type="term" value="C:extracellular space"/>
    <property type="evidence" value="ECO:0007669"/>
    <property type="project" value="TreeGrafter"/>
</dbReference>
<feature type="domain" description="Thrombospondin-like N-terminal" evidence="6">
    <location>
        <begin position="74"/>
        <end position="265"/>
    </location>
</feature>
<keyword evidence="2" id="KW-0677">Repeat</keyword>
<dbReference type="Gene3D" id="3.40.1620.70">
    <property type="match status" value="1"/>
</dbReference>
<feature type="region of interest" description="Disordered" evidence="4">
    <location>
        <begin position="313"/>
        <end position="376"/>
    </location>
</feature>
<dbReference type="Pfam" id="PF01391">
    <property type="entry name" value="Collagen"/>
    <property type="match status" value="2"/>
</dbReference>
<proteinExistence type="predicted"/>
<dbReference type="GO" id="GO:0031012">
    <property type="term" value="C:extracellular matrix"/>
    <property type="evidence" value="ECO:0007669"/>
    <property type="project" value="TreeGrafter"/>
</dbReference>
<feature type="chain" id="PRO_5043378108" description="Thrombospondin-like N-terminal domain-containing protein" evidence="5">
    <location>
        <begin position="17"/>
        <end position="1207"/>
    </location>
</feature>
<feature type="compositionally biased region" description="Low complexity" evidence="4">
    <location>
        <begin position="703"/>
        <end position="719"/>
    </location>
</feature>
<dbReference type="InterPro" id="IPR045463">
    <property type="entry name" value="XV/XVIII_trimerization_dom"/>
</dbReference>
<dbReference type="Gene3D" id="3.10.100.10">
    <property type="entry name" value="Mannose-Binding Protein A, subunit A"/>
    <property type="match status" value="1"/>
</dbReference>
<dbReference type="InterPro" id="IPR050149">
    <property type="entry name" value="Collagen_superfamily"/>
</dbReference>
<evidence type="ECO:0000256" key="1">
    <source>
        <dbReference type="ARBA" id="ARBA00022525"/>
    </source>
</evidence>
<dbReference type="SUPFAM" id="SSF56436">
    <property type="entry name" value="C-type lectin-like"/>
    <property type="match status" value="1"/>
</dbReference>
<dbReference type="PANTHER" id="PTHR24023">
    <property type="entry name" value="COLLAGEN ALPHA"/>
    <property type="match status" value="1"/>
</dbReference>
<keyword evidence="8" id="KW-1185">Reference proteome</keyword>
<reference evidence="8" key="1">
    <citation type="journal article" date="2013" name="Genome Biol.">
        <title>Draft genome of the mountain pine beetle, Dendroctonus ponderosae Hopkins, a major forest pest.</title>
        <authorList>
            <person name="Keeling C.I."/>
            <person name="Yuen M.M."/>
            <person name="Liao N.Y."/>
            <person name="Docking T.R."/>
            <person name="Chan S.K."/>
            <person name="Taylor G.A."/>
            <person name="Palmquist D.L."/>
            <person name="Jackman S.D."/>
            <person name="Nguyen A."/>
            <person name="Li M."/>
            <person name="Henderson H."/>
            <person name="Janes J.K."/>
            <person name="Zhao Y."/>
            <person name="Pandoh P."/>
            <person name="Moore R."/>
            <person name="Sperling F.A."/>
            <person name="Huber D.P."/>
            <person name="Birol I."/>
            <person name="Jones S.J."/>
            <person name="Bohlmann J."/>
        </authorList>
    </citation>
    <scope>NUCLEOTIDE SEQUENCE</scope>
</reference>
<dbReference type="SMART" id="SM00210">
    <property type="entry name" value="TSPN"/>
    <property type="match status" value="1"/>
</dbReference>
<dbReference type="Gene3D" id="2.60.120.200">
    <property type="match status" value="1"/>
</dbReference>
<evidence type="ECO:0000259" key="6">
    <source>
        <dbReference type="SMART" id="SM00210"/>
    </source>
</evidence>
<feature type="signal peptide" evidence="5">
    <location>
        <begin position="1"/>
        <end position="16"/>
    </location>
</feature>
<dbReference type="Pfam" id="PF20010">
    <property type="entry name" value="Collagen_trimer"/>
    <property type="match status" value="1"/>
</dbReference>
<accession>A0AAR5P3V2</accession>
<dbReference type="EnsemblMetazoa" id="XM_019900221.1">
    <property type="protein sequence ID" value="XP_019755780.1"/>
    <property type="gene ID" value="LOC109534506"/>
</dbReference>
<dbReference type="PANTHER" id="PTHR24023:SF1082">
    <property type="entry name" value="COLLAGEN TRIPLE HELIX REPEAT"/>
    <property type="match status" value="1"/>
</dbReference>
<reference evidence="7" key="2">
    <citation type="submission" date="2024-08" db="UniProtKB">
        <authorList>
            <consortium name="EnsemblMetazoa"/>
        </authorList>
    </citation>
    <scope>IDENTIFICATION</scope>
</reference>
<feature type="region of interest" description="Disordered" evidence="4">
    <location>
        <begin position="401"/>
        <end position="809"/>
    </location>
</feature>
<dbReference type="SUPFAM" id="SSF49899">
    <property type="entry name" value="Concanavalin A-like lectins/glucanases"/>
    <property type="match status" value="1"/>
</dbReference>
<dbReference type="InterPro" id="IPR008160">
    <property type="entry name" value="Collagen"/>
</dbReference>
<keyword evidence="3" id="KW-0176">Collagen</keyword>